<dbReference type="GO" id="GO:0003677">
    <property type="term" value="F:DNA binding"/>
    <property type="evidence" value="ECO:0007669"/>
    <property type="project" value="UniProtKB-KW"/>
</dbReference>
<organism evidence="4 5">
    <name type="scientific">Palleronia aestuarii</name>
    <dbReference type="NCBI Taxonomy" id="568105"/>
    <lineage>
        <taxon>Bacteria</taxon>
        <taxon>Pseudomonadati</taxon>
        <taxon>Pseudomonadota</taxon>
        <taxon>Alphaproteobacteria</taxon>
        <taxon>Rhodobacterales</taxon>
        <taxon>Roseobacteraceae</taxon>
        <taxon>Palleronia</taxon>
    </lineage>
</organism>
<dbReference type="CDD" id="cd16961">
    <property type="entry name" value="RMtype1_S_TRD-CR_like"/>
    <property type="match status" value="1"/>
</dbReference>
<dbReference type="Gene3D" id="3.90.220.20">
    <property type="entry name" value="DNA methylase specificity domains"/>
    <property type="match status" value="1"/>
</dbReference>
<name>A0A2W7MXE3_9RHOB</name>
<dbReference type="SUPFAM" id="SSF116734">
    <property type="entry name" value="DNA methylase specificity domain"/>
    <property type="match status" value="1"/>
</dbReference>
<sequence length="593" mass="66713">MNLEGILREAGLLTFAGLAGLFRIGLLRRCDQLSRIFVENTDIRLGVEKFASKTPGVLTDGAVFLDGQSWDNQFEYACDLISLASDDGVTSSWPDRNVAKKFVSPISLDKVTRFSFEPAIHPCLLHARDLAALNLPPHRTPDYPVRYAGIGEDVRLMAFATRFLDLRVYVDTGPPWERSVPFEEDEPSTDDPDIEISFPPNKQQLQDMDHLKASVLAMRVPQSLARGRLDVESVMLRYLSQQSASARIVVSENVLAGRRRSNHTVRSELVEARRIKHITELPLAPANRQPDSRFILDLDTDDHPNASFVVRRSDLLSTWPEWTPTIRERRGAVQQVSYDEVRAANGSLAPVRFLSTGPLRGGSIAKIISRGREPERVRLSDVFDVIRPKTTRGEQWGEERVTEVTPSDISDYGEILGTSRKISVREGIFVRLEEQKLRVNDIVLALKGPVGRVGHIPMRAASEERHDWWASQSLVIIRAKRRTAAEAGRPSCDPRLLFMYLLTPLLRNHWRDIATNPRSPTIPLEEIERLALPEGLYKIGTLTDTRSGEEMAAARTAILAEFDTLRNNLLARRELDQQLDDGLAKVCKLTSDK</sequence>
<dbReference type="RefSeq" id="WP_146259468.1">
    <property type="nucleotide sequence ID" value="NZ_QKZL01000022.1"/>
</dbReference>
<evidence type="ECO:0000313" key="4">
    <source>
        <dbReference type="EMBL" id="PZX12825.1"/>
    </source>
</evidence>
<feature type="transmembrane region" description="Helical" evidence="3">
    <location>
        <begin position="6"/>
        <end position="26"/>
    </location>
</feature>
<keyword evidence="3" id="KW-0812">Transmembrane</keyword>
<keyword evidence="5" id="KW-1185">Reference proteome</keyword>
<gene>
    <name evidence="4" type="ORF">LX81_03532</name>
</gene>
<protein>
    <submittedName>
        <fullName evidence="4">Uncharacterized protein</fullName>
    </submittedName>
</protein>
<dbReference type="InterPro" id="IPR044946">
    <property type="entry name" value="Restrct_endonuc_typeI_TRD_sf"/>
</dbReference>
<evidence type="ECO:0000256" key="3">
    <source>
        <dbReference type="SAM" id="Phobius"/>
    </source>
</evidence>
<reference evidence="4 5" key="1">
    <citation type="submission" date="2018-06" db="EMBL/GenBank/DDBJ databases">
        <title>Genomic Encyclopedia of Archaeal and Bacterial Type Strains, Phase II (KMG-II): from individual species to whole genera.</title>
        <authorList>
            <person name="Goeker M."/>
        </authorList>
    </citation>
    <scope>NUCLEOTIDE SEQUENCE [LARGE SCALE GENOMIC DNA]</scope>
    <source>
        <strain evidence="4 5">DSM 22009</strain>
    </source>
</reference>
<keyword evidence="1" id="KW-0680">Restriction system</keyword>
<dbReference type="EMBL" id="QKZL01000022">
    <property type="protein sequence ID" value="PZX12825.1"/>
    <property type="molecule type" value="Genomic_DNA"/>
</dbReference>
<dbReference type="Proteomes" id="UP000248916">
    <property type="component" value="Unassembled WGS sequence"/>
</dbReference>
<dbReference type="GO" id="GO:0009307">
    <property type="term" value="P:DNA restriction-modification system"/>
    <property type="evidence" value="ECO:0007669"/>
    <property type="project" value="UniProtKB-KW"/>
</dbReference>
<evidence type="ECO:0000313" key="5">
    <source>
        <dbReference type="Proteomes" id="UP000248916"/>
    </source>
</evidence>
<comment type="caution">
    <text evidence="4">The sequence shown here is derived from an EMBL/GenBank/DDBJ whole genome shotgun (WGS) entry which is preliminary data.</text>
</comment>
<evidence type="ECO:0000256" key="2">
    <source>
        <dbReference type="ARBA" id="ARBA00023125"/>
    </source>
</evidence>
<keyword evidence="2" id="KW-0238">DNA-binding</keyword>
<dbReference type="OrthoDB" id="7849720at2"/>
<keyword evidence="3" id="KW-1133">Transmembrane helix</keyword>
<accession>A0A2W7MXE3</accession>
<proteinExistence type="predicted"/>
<evidence type="ECO:0000256" key="1">
    <source>
        <dbReference type="ARBA" id="ARBA00022747"/>
    </source>
</evidence>
<keyword evidence="3" id="KW-0472">Membrane</keyword>
<dbReference type="AlphaFoldDB" id="A0A2W7MXE3"/>